<dbReference type="Proteomes" id="UP000001964">
    <property type="component" value="Chromosome"/>
</dbReference>
<feature type="binding site" evidence="5">
    <location>
        <position position="217"/>
    </location>
    <ligand>
        <name>S-adenosyl-L-methionine</name>
        <dbReference type="ChEBI" id="CHEBI:59789"/>
    </ligand>
</feature>
<evidence type="ECO:0000256" key="2">
    <source>
        <dbReference type="ARBA" id="ARBA00022679"/>
    </source>
</evidence>
<dbReference type="GO" id="GO:0003676">
    <property type="term" value="F:nucleic acid binding"/>
    <property type="evidence" value="ECO:0007669"/>
    <property type="project" value="InterPro"/>
</dbReference>
<dbReference type="Pfam" id="PF05175">
    <property type="entry name" value="MTS"/>
    <property type="match status" value="1"/>
</dbReference>
<evidence type="ECO:0000256" key="3">
    <source>
        <dbReference type="ARBA" id="ARBA00022691"/>
    </source>
</evidence>
<proteinExistence type="inferred from homology"/>
<feature type="binding site" evidence="5">
    <location>
        <begin position="217"/>
        <end position="220"/>
    </location>
    <ligand>
        <name>substrate</name>
    </ligand>
</feature>
<sequence>MSGEPFDTLVDTAKSVFDAASHKPLLEAWQGLGLAEIRADLATRLIAAGIEEGPDESRFLINHVLAPVRLADALADPALFSWQAADELAALAWRRLARVPLSQVLGSQPFWTLDLAVSSDVLTPRADTEALVEAVLAEAGEASARLVDLGTGSGAILLALLSERPGWSGLGVDLSAPALAIATANADRCGLANRAEFMQGRWGAGLADGSVDILVSNPPYIVSDILAGLEPEVRDHEPALALDGGVDGLDAYREIIADLPRLLVSNGLFALEIGHDQGVTVSALAREAGLVDIRVLPDLAGNDRVVLGRRVGAANQTDG</sequence>
<dbReference type="eggNOG" id="COG2890">
    <property type="taxonomic scope" value="Bacteria"/>
</dbReference>
<dbReference type="PANTHER" id="PTHR18895">
    <property type="entry name" value="HEMK METHYLTRANSFERASE"/>
    <property type="match status" value="1"/>
</dbReference>
<evidence type="ECO:0000256" key="4">
    <source>
        <dbReference type="ARBA" id="ARBA00048391"/>
    </source>
</evidence>
<feature type="binding site" evidence="5">
    <location>
        <position position="202"/>
    </location>
    <ligand>
        <name>S-adenosyl-L-methionine</name>
        <dbReference type="ChEBI" id="CHEBI:59789"/>
    </ligand>
</feature>
<dbReference type="PANTHER" id="PTHR18895:SF74">
    <property type="entry name" value="MTRF1L RELEASE FACTOR GLUTAMINE METHYLTRANSFERASE"/>
    <property type="match status" value="1"/>
</dbReference>
<dbReference type="PROSITE" id="PS00092">
    <property type="entry name" value="N6_MTASE"/>
    <property type="match status" value="1"/>
</dbReference>
<evidence type="ECO:0000313" key="8">
    <source>
        <dbReference type="Proteomes" id="UP000001964"/>
    </source>
</evidence>
<dbReference type="InterPro" id="IPR007848">
    <property type="entry name" value="Small_mtfrase_dom"/>
</dbReference>
<comment type="catalytic activity">
    <reaction evidence="4 5">
        <text>L-glutaminyl-[peptide chain release factor] + S-adenosyl-L-methionine = N(5)-methyl-L-glutaminyl-[peptide chain release factor] + S-adenosyl-L-homocysteine + H(+)</text>
        <dbReference type="Rhea" id="RHEA:42896"/>
        <dbReference type="Rhea" id="RHEA-COMP:10271"/>
        <dbReference type="Rhea" id="RHEA-COMP:10272"/>
        <dbReference type="ChEBI" id="CHEBI:15378"/>
        <dbReference type="ChEBI" id="CHEBI:30011"/>
        <dbReference type="ChEBI" id="CHEBI:57856"/>
        <dbReference type="ChEBI" id="CHEBI:59789"/>
        <dbReference type="ChEBI" id="CHEBI:61891"/>
        <dbReference type="EC" id="2.1.1.297"/>
    </reaction>
</comment>
<keyword evidence="8" id="KW-1185">Reference proteome</keyword>
<dbReference type="InterPro" id="IPR050320">
    <property type="entry name" value="N5-glutamine_MTase"/>
</dbReference>
<reference evidence="7 8" key="1">
    <citation type="submission" date="2006-08" db="EMBL/GenBank/DDBJ databases">
        <title>Complete sequence of Maricaulis maris MCS10.</title>
        <authorList>
            <consortium name="US DOE Joint Genome Institute"/>
            <person name="Copeland A."/>
            <person name="Lucas S."/>
            <person name="Lapidus A."/>
            <person name="Barry K."/>
            <person name="Detter J.C."/>
            <person name="Glavina del Rio T."/>
            <person name="Hammon N."/>
            <person name="Israni S."/>
            <person name="Dalin E."/>
            <person name="Tice H."/>
            <person name="Pitluck S."/>
            <person name="Saunders E."/>
            <person name="Brettin T."/>
            <person name="Bruce D."/>
            <person name="Han C."/>
            <person name="Tapia R."/>
            <person name="Gilna P."/>
            <person name="Schmutz J."/>
            <person name="Larimer F."/>
            <person name="Land M."/>
            <person name="Hauser L."/>
            <person name="Kyrpides N."/>
            <person name="Mikhailova N."/>
            <person name="Viollier P."/>
            <person name="Stephens C."/>
            <person name="Richardson P."/>
        </authorList>
    </citation>
    <scope>NUCLEOTIDE SEQUENCE [LARGE SCALE GENOMIC DNA]</scope>
    <source>
        <strain evidence="7 8">MCS10</strain>
    </source>
</reference>
<keyword evidence="3 5" id="KW-0949">S-adenosyl-L-methionine</keyword>
<dbReference type="InterPro" id="IPR029063">
    <property type="entry name" value="SAM-dependent_MTases_sf"/>
</dbReference>
<dbReference type="CDD" id="cd02440">
    <property type="entry name" value="AdoMet_MTases"/>
    <property type="match status" value="1"/>
</dbReference>
<dbReference type="KEGG" id="mmr:Mmar10_0647"/>
<gene>
    <name evidence="5" type="primary">prmC</name>
    <name evidence="7" type="ordered locus">Mmar10_0647</name>
</gene>
<name>Q0ARZ7_MARMM</name>
<dbReference type="STRING" id="394221.Mmar10_0647"/>
<accession>Q0ARZ7</accession>
<evidence type="ECO:0000256" key="5">
    <source>
        <dbReference type="HAMAP-Rule" id="MF_02126"/>
    </source>
</evidence>
<feature type="binding site" evidence="5">
    <location>
        <position position="173"/>
    </location>
    <ligand>
        <name>S-adenosyl-L-methionine</name>
        <dbReference type="ChEBI" id="CHEBI:59789"/>
    </ligand>
</feature>
<feature type="domain" description="Methyltransferase small" evidence="6">
    <location>
        <begin position="128"/>
        <end position="220"/>
    </location>
</feature>
<dbReference type="NCBIfam" id="TIGR03534">
    <property type="entry name" value="RF_mod_PrmC"/>
    <property type="match status" value="1"/>
</dbReference>
<dbReference type="Gene3D" id="1.10.8.10">
    <property type="entry name" value="DNA helicase RuvA subunit, C-terminal domain"/>
    <property type="match status" value="1"/>
</dbReference>
<feature type="binding site" evidence="5">
    <location>
        <begin position="150"/>
        <end position="154"/>
    </location>
    <ligand>
        <name>S-adenosyl-L-methionine</name>
        <dbReference type="ChEBI" id="CHEBI:59789"/>
    </ligand>
</feature>
<dbReference type="InterPro" id="IPR002052">
    <property type="entry name" value="DNA_methylase_N6_adenine_CS"/>
</dbReference>
<evidence type="ECO:0000259" key="6">
    <source>
        <dbReference type="Pfam" id="PF05175"/>
    </source>
</evidence>
<dbReference type="Gene3D" id="3.40.50.150">
    <property type="entry name" value="Vaccinia Virus protein VP39"/>
    <property type="match status" value="1"/>
</dbReference>
<dbReference type="AlphaFoldDB" id="Q0ARZ7"/>
<dbReference type="GO" id="GO:0032259">
    <property type="term" value="P:methylation"/>
    <property type="evidence" value="ECO:0007669"/>
    <property type="project" value="UniProtKB-KW"/>
</dbReference>
<dbReference type="EMBL" id="CP000449">
    <property type="protein sequence ID" value="ABI64940.1"/>
    <property type="molecule type" value="Genomic_DNA"/>
</dbReference>
<comment type="similarity">
    <text evidence="5">Belongs to the protein N5-glutamine methyltransferase family. PrmC subfamily.</text>
</comment>
<organism evidence="7 8">
    <name type="scientific">Maricaulis maris (strain MCS10)</name>
    <name type="common">Caulobacter maris</name>
    <dbReference type="NCBI Taxonomy" id="394221"/>
    <lineage>
        <taxon>Bacteria</taxon>
        <taxon>Pseudomonadati</taxon>
        <taxon>Pseudomonadota</taxon>
        <taxon>Alphaproteobacteria</taxon>
        <taxon>Maricaulales</taxon>
        <taxon>Maricaulaceae</taxon>
        <taxon>Maricaulis</taxon>
    </lineage>
</organism>
<keyword evidence="2 5" id="KW-0808">Transferase</keyword>
<dbReference type="HAMAP" id="MF_02126">
    <property type="entry name" value="RF_methyltr_PrmC"/>
    <property type="match status" value="1"/>
</dbReference>
<dbReference type="OrthoDB" id="9800643at2"/>
<dbReference type="NCBIfam" id="TIGR00536">
    <property type="entry name" value="hemK_fam"/>
    <property type="match status" value="1"/>
</dbReference>
<dbReference type="GO" id="GO:0102559">
    <property type="term" value="F:peptide chain release factor N(5)-glutamine methyltransferase activity"/>
    <property type="evidence" value="ECO:0007669"/>
    <property type="project" value="UniProtKB-EC"/>
</dbReference>
<comment type="function">
    <text evidence="5">Methylates the class 1 translation termination release factors RF1/PrfA and RF2/PrfB on the glutamine residue of the universally conserved GGQ motif.</text>
</comment>
<dbReference type="SUPFAM" id="SSF53335">
    <property type="entry name" value="S-adenosyl-L-methionine-dependent methyltransferases"/>
    <property type="match status" value="1"/>
</dbReference>
<keyword evidence="1 5" id="KW-0489">Methyltransferase</keyword>
<evidence type="ECO:0000256" key="1">
    <source>
        <dbReference type="ARBA" id="ARBA00022603"/>
    </source>
</evidence>
<protein>
    <recommendedName>
        <fullName evidence="5">Release factor glutamine methyltransferase</fullName>
        <shortName evidence="5">RF MTase</shortName>
        <ecNumber evidence="5">2.1.1.297</ecNumber>
    </recommendedName>
    <alternativeName>
        <fullName evidence="5">N5-glutamine methyltransferase PrmC</fullName>
    </alternativeName>
    <alternativeName>
        <fullName evidence="5">Protein-(glutamine-N5) MTase PrmC</fullName>
    </alternativeName>
    <alternativeName>
        <fullName evidence="5">Protein-glutamine N-methyltransferase PrmC</fullName>
    </alternativeName>
</protein>
<dbReference type="InterPro" id="IPR019874">
    <property type="entry name" value="RF_methyltr_PrmC"/>
</dbReference>
<evidence type="ECO:0000313" key="7">
    <source>
        <dbReference type="EMBL" id="ABI64940.1"/>
    </source>
</evidence>
<dbReference type="EC" id="2.1.1.297" evidence="5"/>
<dbReference type="InterPro" id="IPR004556">
    <property type="entry name" value="HemK-like"/>
</dbReference>
<dbReference type="HOGENOM" id="CLU_018398_3_1_5"/>
<dbReference type="RefSeq" id="WP_011642587.1">
    <property type="nucleotide sequence ID" value="NC_008347.1"/>
</dbReference>